<sequence>MFKLIQKTLVNDPRMLPDIHVIAMAALELYKYPERAQTHTVMLVCEMDSGQSGVRRHQIREILARWPSPGPNQIPRIFQLASVEVHLNEAITVSSQVAKCYDSIIEDLIKKGQMPDPNKLVFRIIWALKTATGDLFTSFVSTCGVFPRSGLEKIRQFISTYGEHPVVKLVNEFNSDILTEPELTTKMIAMTAKD</sequence>
<organism evidence="1 2">
    <name type="scientific">Rickenella mellea</name>
    <dbReference type="NCBI Taxonomy" id="50990"/>
    <lineage>
        <taxon>Eukaryota</taxon>
        <taxon>Fungi</taxon>
        <taxon>Dikarya</taxon>
        <taxon>Basidiomycota</taxon>
        <taxon>Agaricomycotina</taxon>
        <taxon>Agaricomycetes</taxon>
        <taxon>Hymenochaetales</taxon>
        <taxon>Rickenellaceae</taxon>
        <taxon>Rickenella</taxon>
    </lineage>
</organism>
<evidence type="ECO:0000313" key="1">
    <source>
        <dbReference type="EMBL" id="TDL24097.1"/>
    </source>
</evidence>
<reference evidence="1 2" key="1">
    <citation type="submission" date="2018-06" db="EMBL/GenBank/DDBJ databases">
        <title>A transcriptomic atlas of mushroom development highlights an independent origin of complex multicellularity.</title>
        <authorList>
            <consortium name="DOE Joint Genome Institute"/>
            <person name="Krizsan K."/>
            <person name="Almasi E."/>
            <person name="Merenyi Z."/>
            <person name="Sahu N."/>
            <person name="Viragh M."/>
            <person name="Koszo T."/>
            <person name="Mondo S."/>
            <person name="Kiss B."/>
            <person name="Balint B."/>
            <person name="Kues U."/>
            <person name="Barry K."/>
            <person name="Hegedus J.C."/>
            <person name="Henrissat B."/>
            <person name="Johnson J."/>
            <person name="Lipzen A."/>
            <person name="Ohm R."/>
            <person name="Nagy I."/>
            <person name="Pangilinan J."/>
            <person name="Yan J."/>
            <person name="Xiong Y."/>
            <person name="Grigoriev I.V."/>
            <person name="Hibbett D.S."/>
            <person name="Nagy L.G."/>
        </authorList>
    </citation>
    <scope>NUCLEOTIDE SEQUENCE [LARGE SCALE GENOMIC DNA]</scope>
    <source>
        <strain evidence="1 2">SZMC22713</strain>
    </source>
</reference>
<dbReference type="VEuPathDB" id="FungiDB:BD410DRAFT_134572"/>
<proteinExistence type="predicted"/>
<protein>
    <submittedName>
        <fullName evidence="1">Uncharacterized protein</fullName>
    </submittedName>
</protein>
<accession>A0A4Y7Q8W3</accession>
<dbReference type="AlphaFoldDB" id="A0A4Y7Q8W3"/>
<evidence type="ECO:0000313" key="2">
    <source>
        <dbReference type="Proteomes" id="UP000294933"/>
    </source>
</evidence>
<dbReference type="EMBL" id="ML170168">
    <property type="protein sequence ID" value="TDL24097.1"/>
    <property type="molecule type" value="Genomic_DNA"/>
</dbReference>
<dbReference type="Proteomes" id="UP000294933">
    <property type="component" value="Unassembled WGS sequence"/>
</dbReference>
<name>A0A4Y7Q8W3_9AGAM</name>
<gene>
    <name evidence="1" type="ORF">BD410DRAFT_134572</name>
</gene>
<keyword evidence="2" id="KW-1185">Reference proteome</keyword>